<accession>A0ABD2X453</accession>
<organism evidence="1 2">
    <name type="scientific">Trichogramma kaykai</name>
    <dbReference type="NCBI Taxonomy" id="54128"/>
    <lineage>
        <taxon>Eukaryota</taxon>
        <taxon>Metazoa</taxon>
        <taxon>Ecdysozoa</taxon>
        <taxon>Arthropoda</taxon>
        <taxon>Hexapoda</taxon>
        <taxon>Insecta</taxon>
        <taxon>Pterygota</taxon>
        <taxon>Neoptera</taxon>
        <taxon>Endopterygota</taxon>
        <taxon>Hymenoptera</taxon>
        <taxon>Apocrita</taxon>
        <taxon>Proctotrupomorpha</taxon>
        <taxon>Chalcidoidea</taxon>
        <taxon>Trichogrammatidae</taxon>
        <taxon>Trichogramma</taxon>
    </lineage>
</organism>
<evidence type="ECO:0000313" key="1">
    <source>
        <dbReference type="EMBL" id="KAL3399627.1"/>
    </source>
</evidence>
<sequence length="137" mass="16172">MKPRKQSSHLLGDTSPRSCRGEIQAYGRFARPIGLPGRLPFTCSRCRGDIRICAIAWARATRREFMTAFPALAQSRNSSKKQTNPTARVYTIRIYPDLRKLKPTHTYYTRIYWSNHQKWFRNFFNFIEQFICALQYT</sequence>
<dbReference type="AlphaFoldDB" id="A0ABD2X453"/>
<keyword evidence="2" id="KW-1185">Reference proteome</keyword>
<comment type="caution">
    <text evidence="1">The sequence shown here is derived from an EMBL/GenBank/DDBJ whole genome shotgun (WGS) entry which is preliminary data.</text>
</comment>
<name>A0ABD2X453_9HYME</name>
<proteinExistence type="predicted"/>
<reference evidence="1 2" key="1">
    <citation type="journal article" date="2024" name="bioRxiv">
        <title>A reference genome for Trichogramma kaykai: A tiny desert-dwelling parasitoid wasp with competing sex-ratio distorters.</title>
        <authorList>
            <person name="Culotta J."/>
            <person name="Lindsey A.R."/>
        </authorList>
    </citation>
    <scope>NUCLEOTIDE SEQUENCE [LARGE SCALE GENOMIC DNA]</scope>
    <source>
        <strain evidence="1 2">KSX58</strain>
    </source>
</reference>
<protein>
    <submittedName>
        <fullName evidence="1">Uncharacterized protein</fullName>
    </submittedName>
</protein>
<gene>
    <name evidence="1" type="ORF">TKK_006890</name>
</gene>
<dbReference type="EMBL" id="JBJJXI010000055">
    <property type="protein sequence ID" value="KAL3399627.1"/>
    <property type="molecule type" value="Genomic_DNA"/>
</dbReference>
<evidence type="ECO:0000313" key="2">
    <source>
        <dbReference type="Proteomes" id="UP001627154"/>
    </source>
</evidence>
<dbReference type="Proteomes" id="UP001627154">
    <property type="component" value="Unassembled WGS sequence"/>
</dbReference>